<proteinExistence type="predicted"/>
<comment type="subcellular location">
    <subcellularLocation>
        <location evidence="1">Cell membrane</location>
        <topology evidence="1">Multi-pass membrane protein</topology>
    </subcellularLocation>
</comment>
<evidence type="ECO:0000256" key="5">
    <source>
        <dbReference type="ARBA" id="ARBA00023136"/>
    </source>
</evidence>
<comment type="caution">
    <text evidence="10">The sequence shown here is derived from an EMBL/GenBank/DDBJ whole genome shotgun (WGS) entry which is preliminary data.</text>
</comment>
<feature type="region of interest" description="Disordered" evidence="6">
    <location>
        <begin position="19"/>
        <end position="110"/>
    </location>
</feature>
<dbReference type="InterPro" id="IPR018929">
    <property type="entry name" value="DUF2510"/>
</dbReference>
<dbReference type="Pfam" id="PF06271">
    <property type="entry name" value="RDD"/>
    <property type="match status" value="1"/>
</dbReference>
<dbReference type="EMBL" id="BMEM01000002">
    <property type="protein sequence ID" value="GGF50677.1"/>
    <property type="molecule type" value="Genomic_DNA"/>
</dbReference>
<dbReference type="InterPro" id="IPR010432">
    <property type="entry name" value="RDD"/>
</dbReference>
<dbReference type="Pfam" id="PF10708">
    <property type="entry name" value="DUF2510"/>
    <property type="match status" value="1"/>
</dbReference>
<gene>
    <name evidence="10" type="ORF">GCM10011366_18120</name>
</gene>
<feature type="compositionally biased region" description="Low complexity" evidence="6">
    <location>
        <begin position="56"/>
        <end position="82"/>
    </location>
</feature>
<sequence length="264" mass="28809">MSQQAGWYDDPQNAENLRYWDGVQWTNHTSPKQKPDLDRAGAPAQEAYGQPGGPFAGQQQQGQPYGQQQYGQYGQNNPYAGQTGQQPYQAMPGGFATQTDERTRTPDGQPLAGWWHRVGARLLDSIVIAIVGGLVANTLVPGVWADYTDWALSATDPAAQPPAELMGRVAQWSLVLAVVGFVYEVVMVALVGGTLGKLMTGLRVRLRDQPGLPGWGAALIRSLVYQLSGVFAPVYLLNVLWPLWDGKRQALHDKAAKTNVVKKR</sequence>
<name>A0A917BMJ9_9MICO</name>
<dbReference type="Proteomes" id="UP000605670">
    <property type="component" value="Unassembled WGS sequence"/>
</dbReference>
<feature type="domain" description="DUF2510" evidence="9">
    <location>
        <begin position="5"/>
        <end position="35"/>
    </location>
</feature>
<dbReference type="GO" id="GO:0005886">
    <property type="term" value="C:plasma membrane"/>
    <property type="evidence" value="ECO:0007669"/>
    <property type="project" value="UniProtKB-SubCell"/>
</dbReference>
<evidence type="ECO:0000256" key="6">
    <source>
        <dbReference type="SAM" id="MobiDB-lite"/>
    </source>
</evidence>
<protein>
    <recommendedName>
        <fullName evidence="12">RDD family protein</fullName>
    </recommendedName>
</protein>
<evidence type="ECO:0000259" key="8">
    <source>
        <dbReference type="Pfam" id="PF06271"/>
    </source>
</evidence>
<keyword evidence="3 7" id="KW-0812">Transmembrane</keyword>
<dbReference type="AlphaFoldDB" id="A0A917BMJ9"/>
<evidence type="ECO:0000256" key="3">
    <source>
        <dbReference type="ARBA" id="ARBA00022692"/>
    </source>
</evidence>
<keyword evidence="4 7" id="KW-1133">Transmembrane helix</keyword>
<organism evidence="10 11">
    <name type="scientific">Ornithinimicrobium tianjinense</name>
    <dbReference type="NCBI Taxonomy" id="1195761"/>
    <lineage>
        <taxon>Bacteria</taxon>
        <taxon>Bacillati</taxon>
        <taxon>Actinomycetota</taxon>
        <taxon>Actinomycetes</taxon>
        <taxon>Micrococcales</taxon>
        <taxon>Ornithinimicrobiaceae</taxon>
        <taxon>Ornithinimicrobium</taxon>
    </lineage>
</organism>
<keyword evidence="2" id="KW-1003">Cell membrane</keyword>
<feature type="domain" description="RDD" evidence="8">
    <location>
        <begin position="111"/>
        <end position="257"/>
    </location>
</feature>
<evidence type="ECO:0000313" key="11">
    <source>
        <dbReference type="Proteomes" id="UP000605670"/>
    </source>
</evidence>
<reference evidence="10" key="2">
    <citation type="submission" date="2020-09" db="EMBL/GenBank/DDBJ databases">
        <authorList>
            <person name="Sun Q."/>
            <person name="Zhou Y."/>
        </authorList>
    </citation>
    <scope>NUCLEOTIDE SEQUENCE</scope>
    <source>
        <strain evidence="10">CGMCC 1.12160</strain>
    </source>
</reference>
<accession>A0A917BMJ9</accession>
<evidence type="ECO:0000313" key="10">
    <source>
        <dbReference type="EMBL" id="GGF50677.1"/>
    </source>
</evidence>
<evidence type="ECO:0000256" key="1">
    <source>
        <dbReference type="ARBA" id="ARBA00004651"/>
    </source>
</evidence>
<evidence type="ECO:0008006" key="12">
    <source>
        <dbReference type="Google" id="ProtNLM"/>
    </source>
</evidence>
<feature type="transmembrane region" description="Helical" evidence="7">
    <location>
        <begin position="169"/>
        <end position="191"/>
    </location>
</feature>
<feature type="transmembrane region" description="Helical" evidence="7">
    <location>
        <begin position="212"/>
        <end position="236"/>
    </location>
</feature>
<dbReference type="PANTHER" id="PTHR36115:SF4">
    <property type="entry name" value="MEMBRANE PROTEIN"/>
    <property type="match status" value="1"/>
</dbReference>
<keyword evidence="11" id="KW-1185">Reference proteome</keyword>
<evidence type="ECO:0000256" key="4">
    <source>
        <dbReference type="ARBA" id="ARBA00022989"/>
    </source>
</evidence>
<dbReference type="InterPro" id="IPR051791">
    <property type="entry name" value="Pra-immunoreactive"/>
</dbReference>
<evidence type="ECO:0000256" key="7">
    <source>
        <dbReference type="SAM" id="Phobius"/>
    </source>
</evidence>
<evidence type="ECO:0000259" key="9">
    <source>
        <dbReference type="Pfam" id="PF10708"/>
    </source>
</evidence>
<keyword evidence="5 7" id="KW-0472">Membrane</keyword>
<dbReference type="RefSeq" id="WP_188430315.1">
    <property type="nucleotide sequence ID" value="NZ_BAABKH010000001.1"/>
</dbReference>
<reference evidence="10" key="1">
    <citation type="journal article" date="2014" name="Int. J. Syst. Evol. Microbiol.">
        <title>Complete genome sequence of Corynebacterium casei LMG S-19264T (=DSM 44701T), isolated from a smear-ripened cheese.</title>
        <authorList>
            <consortium name="US DOE Joint Genome Institute (JGI-PGF)"/>
            <person name="Walter F."/>
            <person name="Albersmeier A."/>
            <person name="Kalinowski J."/>
            <person name="Ruckert C."/>
        </authorList>
    </citation>
    <scope>NUCLEOTIDE SEQUENCE</scope>
    <source>
        <strain evidence="10">CGMCC 1.12160</strain>
    </source>
</reference>
<evidence type="ECO:0000256" key="2">
    <source>
        <dbReference type="ARBA" id="ARBA00022475"/>
    </source>
</evidence>
<dbReference type="PANTHER" id="PTHR36115">
    <property type="entry name" value="PROLINE-RICH ANTIGEN HOMOLOG-RELATED"/>
    <property type="match status" value="1"/>
</dbReference>